<dbReference type="RefSeq" id="WP_092038113.1">
    <property type="nucleotide sequence ID" value="NZ_FOTK01000004.1"/>
</dbReference>
<evidence type="ECO:0000313" key="1">
    <source>
        <dbReference type="EMBL" id="SFL39887.1"/>
    </source>
</evidence>
<dbReference type="AlphaFoldDB" id="A0A1I4HE07"/>
<reference evidence="2" key="1">
    <citation type="submission" date="2016-10" db="EMBL/GenBank/DDBJ databases">
        <authorList>
            <person name="Varghese N."/>
            <person name="Submissions S."/>
        </authorList>
    </citation>
    <scope>NUCLEOTIDE SEQUENCE [LARGE SCALE GENOMIC DNA]</scope>
    <source>
        <strain evidence="2">BL36</strain>
    </source>
</reference>
<dbReference type="EMBL" id="FOTK01000004">
    <property type="protein sequence ID" value="SFL39887.1"/>
    <property type="molecule type" value="Genomic_DNA"/>
</dbReference>
<protein>
    <submittedName>
        <fullName evidence="1">Uncharacterized protein</fullName>
    </submittedName>
</protein>
<dbReference type="STRING" id="582667.SAMN05192568_1004163"/>
<dbReference type="OrthoDB" id="7869937at2"/>
<keyword evidence="2" id="KW-1185">Reference proteome</keyword>
<dbReference type="Proteomes" id="UP000199048">
    <property type="component" value="Unassembled WGS sequence"/>
</dbReference>
<accession>A0A1I4HE07</accession>
<name>A0A1I4HE07_9HYPH</name>
<evidence type="ECO:0000313" key="2">
    <source>
        <dbReference type="Proteomes" id="UP000199048"/>
    </source>
</evidence>
<gene>
    <name evidence="1" type="ORF">SAMN05192568_1004163</name>
</gene>
<proteinExistence type="predicted"/>
<sequence length="82" mass="9167">MYNPFFSSMMLALEAQRVIELRLVRLAWGGREGMAEAQSMITEKMHAAGEAMTTLMMGGSPETVIARYREHVAFNTKRLTAA</sequence>
<organism evidence="1 2">
    <name type="scientific">Methylobacterium pseudosasicola</name>
    <dbReference type="NCBI Taxonomy" id="582667"/>
    <lineage>
        <taxon>Bacteria</taxon>
        <taxon>Pseudomonadati</taxon>
        <taxon>Pseudomonadota</taxon>
        <taxon>Alphaproteobacteria</taxon>
        <taxon>Hyphomicrobiales</taxon>
        <taxon>Methylobacteriaceae</taxon>
        <taxon>Methylobacterium</taxon>
    </lineage>
</organism>